<organism evidence="2 3">
    <name type="scientific">Endosaccharibacter trunci</name>
    <dbReference type="NCBI Taxonomy" id="2812733"/>
    <lineage>
        <taxon>Bacteria</taxon>
        <taxon>Pseudomonadati</taxon>
        <taxon>Pseudomonadota</taxon>
        <taxon>Alphaproteobacteria</taxon>
        <taxon>Acetobacterales</taxon>
        <taxon>Acetobacteraceae</taxon>
        <taxon>Endosaccharibacter</taxon>
    </lineage>
</organism>
<accession>A0ABT1W9C2</accession>
<evidence type="ECO:0000313" key="3">
    <source>
        <dbReference type="Proteomes" id="UP001524587"/>
    </source>
</evidence>
<feature type="signal peptide" evidence="1">
    <location>
        <begin position="1"/>
        <end position="25"/>
    </location>
</feature>
<proteinExistence type="predicted"/>
<keyword evidence="1" id="KW-0732">Signal</keyword>
<protein>
    <submittedName>
        <fullName evidence="2">Uncharacterized protein</fullName>
    </submittedName>
</protein>
<keyword evidence="3" id="KW-1185">Reference proteome</keyword>
<sequence length="149" mass="15593">MKTLMKTLVCLTLLGMLACPPEGEAASPSVYQLVIPAIPHGLRIMGIKLSIISGRFAGVTDCPAGWSISINNDPNWSATLDARAIVGAAAISTRQASPLILVSGGTDAEQLSDQKGISVRGELTTLRDGPGDLKTIKLDHVDLIPAARH</sequence>
<dbReference type="EMBL" id="JAMSKV010000008">
    <property type="protein sequence ID" value="MCQ8278837.1"/>
    <property type="molecule type" value="Genomic_DNA"/>
</dbReference>
<gene>
    <name evidence="2" type="ORF">NFI95_10270</name>
</gene>
<dbReference type="RefSeq" id="WP_422864317.1">
    <property type="nucleotide sequence ID" value="NZ_JAMSKV010000008.1"/>
</dbReference>
<dbReference type="PROSITE" id="PS51257">
    <property type="entry name" value="PROKAR_LIPOPROTEIN"/>
    <property type="match status" value="1"/>
</dbReference>
<comment type="caution">
    <text evidence="2">The sequence shown here is derived from an EMBL/GenBank/DDBJ whole genome shotgun (WGS) entry which is preliminary data.</text>
</comment>
<evidence type="ECO:0000256" key="1">
    <source>
        <dbReference type="SAM" id="SignalP"/>
    </source>
</evidence>
<name>A0ABT1W9C2_9PROT</name>
<feature type="chain" id="PRO_5045563595" evidence="1">
    <location>
        <begin position="26"/>
        <end position="149"/>
    </location>
</feature>
<evidence type="ECO:0000313" key="2">
    <source>
        <dbReference type="EMBL" id="MCQ8278837.1"/>
    </source>
</evidence>
<dbReference type="Proteomes" id="UP001524587">
    <property type="component" value="Unassembled WGS sequence"/>
</dbReference>
<reference evidence="2 3" key="1">
    <citation type="submission" date="2022-06" db="EMBL/GenBank/DDBJ databases">
        <title>Endosaccharibacter gen. nov., sp. nov., endophytic bacteria isolated from sugarcane.</title>
        <authorList>
            <person name="Pitiwittayakul N."/>
            <person name="Yukphan P."/>
            <person name="Charoenyingcharoen P."/>
            <person name="Tanasupawat S."/>
        </authorList>
    </citation>
    <scope>NUCLEOTIDE SEQUENCE [LARGE SCALE GENOMIC DNA]</scope>
    <source>
        <strain evidence="2 3">KSS8</strain>
    </source>
</reference>